<sequence>MTGDTRFTLLASYNRWMNRRLYDTAATLPHEALVADRGAFFGSILGTLNHLVVTDTIWLKRFASAPEAPGVLTALDDTPMPTALDAIPYPTLPLLRERREWMDALILQWAATLTAERLGGSLTYANTKGTAFTRSVLGLATHLFNHQTHHRGQVTTLLSQAGVDMGVTDLLALVPDEG</sequence>
<dbReference type="Gene3D" id="1.20.120.450">
    <property type="entry name" value="dinb family like domain"/>
    <property type="match status" value="1"/>
</dbReference>
<evidence type="ECO:0000256" key="1">
    <source>
        <dbReference type="ARBA" id="ARBA00008635"/>
    </source>
</evidence>
<name>A0ABQ6ZDN9_9GAMM</name>
<dbReference type="InterPro" id="IPR034660">
    <property type="entry name" value="DinB/YfiT-like"/>
</dbReference>
<evidence type="ECO:0000256" key="2">
    <source>
        <dbReference type="ARBA" id="ARBA00022723"/>
    </source>
</evidence>
<dbReference type="RefSeq" id="WP_162338939.1">
    <property type="nucleotide sequence ID" value="NZ_JBHSRQ010000030.1"/>
</dbReference>
<keyword evidence="2" id="KW-0479">Metal-binding</keyword>
<dbReference type="SUPFAM" id="SSF109854">
    <property type="entry name" value="DinB/YfiT-like putative metalloenzymes"/>
    <property type="match status" value="1"/>
</dbReference>
<dbReference type="EMBL" id="PDWW01000029">
    <property type="protein sequence ID" value="KAF1723369.1"/>
    <property type="molecule type" value="Genomic_DNA"/>
</dbReference>
<comment type="similarity">
    <text evidence="1">Belongs to the DinB family.</text>
</comment>
<gene>
    <name evidence="3" type="ORF">CSC78_16385</name>
</gene>
<dbReference type="Pfam" id="PF05163">
    <property type="entry name" value="DinB"/>
    <property type="match status" value="1"/>
</dbReference>
<protein>
    <submittedName>
        <fullName evidence="3">Damage-inducible protein DinB</fullName>
    </submittedName>
</protein>
<dbReference type="PANTHER" id="PTHR37302">
    <property type="entry name" value="SLR1116 PROTEIN"/>
    <property type="match status" value="1"/>
</dbReference>
<organism evidence="3 4">
    <name type="scientific">Pseudoxanthomonas japonensis</name>
    <dbReference type="NCBI Taxonomy" id="69284"/>
    <lineage>
        <taxon>Bacteria</taxon>
        <taxon>Pseudomonadati</taxon>
        <taxon>Pseudomonadota</taxon>
        <taxon>Gammaproteobacteria</taxon>
        <taxon>Lysobacterales</taxon>
        <taxon>Lysobacteraceae</taxon>
        <taxon>Pseudoxanthomonas</taxon>
    </lineage>
</organism>
<dbReference type="InterPro" id="IPR007837">
    <property type="entry name" value="DinB"/>
</dbReference>
<dbReference type="Proteomes" id="UP000781710">
    <property type="component" value="Unassembled WGS sequence"/>
</dbReference>
<reference evidence="3 4" key="1">
    <citation type="submission" date="2017-10" db="EMBL/GenBank/DDBJ databases">
        <title>Whole genome sequencing of members of genus Pseudoxanthomonas.</title>
        <authorList>
            <person name="Kumar S."/>
            <person name="Bansal K."/>
            <person name="Kaur A."/>
            <person name="Patil P."/>
            <person name="Sharma S."/>
            <person name="Patil P.B."/>
        </authorList>
    </citation>
    <scope>NUCLEOTIDE SEQUENCE [LARGE SCALE GENOMIC DNA]</scope>
    <source>
        <strain evidence="3 4">DSM 17109</strain>
    </source>
</reference>
<evidence type="ECO:0000313" key="4">
    <source>
        <dbReference type="Proteomes" id="UP000781710"/>
    </source>
</evidence>
<accession>A0ABQ6ZDN9</accession>
<evidence type="ECO:0000313" key="3">
    <source>
        <dbReference type="EMBL" id="KAF1723369.1"/>
    </source>
</evidence>
<proteinExistence type="inferred from homology"/>
<keyword evidence="4" id="KW-1185">Reference proteome</keyword>
<dbReference type="PANTHER" id="PTHR37302:SF1">
    <property type="entry name" value="PROTEIN DINB"/>
    <property type="match status" value="1"/>
</dbReference>
<comment type="caution">
    <text evidence="3">The sequence shown here is derived from an EMBL/GenBank/DDBJ whole genome shotgun (WGS) entry which is preliminary data.</text>
</comment>